<gene>
    <name evidence="1" type="ORF">ACFPOF_31510</name>
</gene>
<evidence type="ECO:0000313" key="2">
    <source>
        <dbReference type="Proteomes" id="UP001596113"/>
    </source>
</evidence>
<keyword evidence="2" id="KW-1185">Reference proteome</keyword>
<evidence type="ECO:0008006" key="3">
    <source>
        <dbReference type="Google" id="ProtNLM"/>
    </source>
</evidence>
<dbReference type="Proteomes" id="UP001596113">
    <property type="component" value="Unassembled WGS sequence"/>
</dbReference>
<evidence type="ECO:0000313" key="1">
    <source>
        <dbReference type="EMBL" id="MFC5407280.1"/>
    </source>
</evidence>
<dbReference type="EMBL" id="JBHSMI010000067">
    <property type="protein sequence ID" value="MFC5407280.1"/>
    <property type="molecule type" value="Genomic_DNA"/>
</dbReference>
<accession>A0ABW0I444</accession>
<name>A0ABW0I444_9BACL</name>
<sequence length="200" mass="23516">MEKKDYQRVLQLAEEGERLDKGLPGLLIQWKTARYEAYRHLSLKNEQKQLAKEFLLGGDYAYYPVLESLTAGDKEEFYKETVAELKKGRDWRAREVYLKLISDKNDLAEMLAYVRTSPSAIEGYADRLAADYREEVERIYRDYIYKIAGSSNNRKEYQQVGGMLRRYQKVFGKESQSEILLQLRAQYHKKSAFLDELSKV</sequence>
<comment type="caution">
    <text evidence="1">The sequence shown here is derived from an EMBL/GenBank/DDBJ whole genome shotgun (WGS) entry which is preliminary data.</text>
</comment>
<proteinExistence type="predicted"/>
<dbReference type="RefSeq" id="WP_378139803.1">
    <property type="nucleotide sequence ID" value="NZ_JBHSMI010000067.1"/>
</dbReference>
<protein>
    <recommendedName>
        <fullName evidence="3">HEAT repeat domain-containing protein</fullName>
    </recommendedName>
</protein>
<reference evidence="2" key="1">
    <citation type="journal article" date="2019" name="Int. J. Syst. Evol. Microbiol.">
        <title>The Global Catalogue of Microorganisms (GCM) 10K type strain sequencing project: providing services to taxonomists for standard genome sequencing and annotation.</title>
        <authorList>
            <consortium name="The Broad Institute Genomics Platform"/>
            <consortium name="The Broad Institute Genome Sequencing Center for Infectious Disease"/>
            <person name="Wu L."/>
            <person name="Ma J."/>
        </authorList>
    </citation>
    <scope>NUCLEOTIDE SEQUENCE [LARGE SCALE GENOMIC DNA]</scope>
    <source>
        <strain evidence="2">CGMCC 1.18575</strain>
    </source>
</reference>
<organism evidence="1 2">
    <name type="scientific">Cohnella soli</name>
    <dbReference type="NCBI Taxonomy" id="425005"/>
    <lineage>
        <taxon>Bacteria</taxon>
        <taxon>Bacillati</taxon>
        <taxon>Bacillota</taxon>
        <taxon>Bacilli</taxon>
        <taxon>Bacillales</taxon>
        <taxon>Paenibacillaceae</taxon>
        <taxon>Cohnella</taxon>
    </lineage>
</organism>